<dbReference type="AlphaFoldDB" id="A0AAW0M0B0"/>
<organism evidence="2">
    <name type="scientific">Quercus suber</name>
    <name type="common">Cork oak</name>
    <dbReference type="NCBI Taxonomy" id="58331"/>
    <lineage>
        <taxon>Eukaryota</taxon>
        <taxon>Viridiplantae</taxon>
        <taxon>Streptophyta</taxon>
        <taxon>Embryophyta</taxon>
        <taxon>Tracheophyta</taxon>
        <taxon>Spermatophyta</taxon>
        <taxon>Magnoliopsida</taxon>
        <taxon>eudicotyledons</taxon>
        <taxon>Gunneridae</taxon>
        <taxon>Pentapetalae</taxon>
        <taxon>rosids</taxon>
        <taxon>fabids</taxon>
        <taxon>Fagales</taxon>
        <taxon>Fagaceae</taxon>
        <taxon>Quercus</taxon>
    </lineage>
</organism>
<feature type="domain" description="Xylanase inhibitor C-terminal" evidence="1">
    <location>
        <begin position="7"/>
        <end position="38"/>
    </location>
</feature>
<name>A0AAW0M0B0_QUESU</name>
<gene>
    <name evidence="2" type="ORF">CFP56_019740</name>
</gene>
<evidence type="ECO:0000259" key="1">
    <source>
        <dbReference type="Pfam" id="PF14541"/>
    </source>
</evidence>
<protein>
    <recommendedName>
        <fullName evidence="1">Xylanase inhibitor C-terminal domain-containing protein</fullName>
    </recommendedName>
</protein>
<reference evidence="2" key="2">
    <citation type="journal article" date="2018" name="Sci. Data">
        <title>The draft genome sequence of cork oak.</title>
        <authorList>
            <person name="Ramos A.M."/>
            <person name="Usie A."/>
            <person name="Barbosa P."/>
            <person name="Barros P.M."/>
            <person name="Capote T."/>
            <person name="Chaves I."/>
            <person name="Simoes F."/>
            <person name="Abreu I."/>
            <person name="Carrasquinho I."/>
            <person name="Faro C."/>
            <person name="Guimaraes J.B."/>
            <person name="Mendonca D."/>
            <person name="Nobrega F."/>
            <person name="Rodrigues L."/>
            <person name="Saibo N.J.M."/>
            <person name="Varela M.C."/>
            <person name="Egas C."/>
            <person name="Matos J."/>
            <person name="Miguel C.M."/>
            <person name="Oliveira M.M."/>
            <person name="Ricardo C.P."/>
            <person name="Goncalves S."/>
        </authorList>
    </citation>
    <scope>NUCLEOTIDE SEQUENCE [LARGE SCALE GENOMIC DNA]</scope>
    <source>
        <strain evidence="2">HL8</strain>
    </source>
</reference>
<dbReference type="InterPro" id="IPR032799">
    <property type="entry name" value="TAXi_C"/>
</dbReference>
<sequence>MVRSTRDDADLWCLGFMNGGLSMKTSIVIGGYQMEDNLYSSILNQPDLDSPPLFCSREPLVTDDPWNKHCVLFCDYFESLTIRL</sequence>
<dbReference type="Pfam" id="PF14541">
    <property type="entry name" value="TAXi_C"/>
    <property type="match status" value="1"/>
</dbReference>
<dbReference type="Gene3D" id="2.40.70.10">
    <property type="entry name" value="Acid Proteases"/>
    <property type="match status" value="1"/>
</dbReference>
<dbReference type="InterPro" id="IPR021109">
    <property type="entry name" value="Peptidase_aspartic_dom_sf"/>
</dbReference>
<reference evidence="2" key="1">
    <citation type="submission" date="2017-12" db="EMBL/GenBank/DDBJ databases">
        <authorList>
            <person name="Barbosa P."/>
            <person name="Usie A."/>
            <person name="Ramos A.M."/>
        </authorList>
    </citation>
    <scope>NUCLEOTIDE SEQUENCE</scope>
    <source>
        <strain evidence="2">HL8</strain>
        <tissue evidence="2">Leaves</tissue>
    </source>
</reference>
<dbReference type="EMBL" id="PKMF04000030">
    <property type="protein sequence ID" value="KAK7857019.1"/>
    <property type="molecule type" value="Genomic_DNA"/>
</dbReference>
<accession>A0AAW0M0B0</accession>
<proteinExistence type="predicted"/>
<reference evidence="2" key="3">
    <citation type="submission" date="2023-07" db="EMBL/GenBank/DDBJ databases">
        <title>An improved reference 1 genome and first organelle genomes of Quercus suber.</title>
        <authorList>
            <consortium name="Genosuber Consortium"/>
            <person name="Usie A."/>
            <person name="Serra O."/>
            <person name="Barros P."/>
        </authorList>
    </citation>
    <scope>NUCLEOTIDE SEQUENCE</scope>
    <source>
        <strain evidence="2">HL8</strain>
        <tissue evidence="2">Leaves</tissue>
    </source>
</reference>
<evidence type="ECO:0000313" key="2">
    <source>
        <dbReference type="EMBL" id="KAK7857019.1"/>
    </source>
</evidence>
<comment type="caution">
    <text evidence="2">The sequence shown here is derived from an EMBL/GenBank/DDBJ whole genome shotgun (WGS) entry which is preliminary data.</text>
</comment>